<dbReference type="NCBIfam" id="NF041940">
    <property type="entry name" value="choice_anch_X"/>
    <property type="match status" value="1"/>
</dbReference>
<feature type="transmembrane region" description="Helical" evidence="2">
    <location>
        <begin position="33"/>
        <end position="54"/>
    </location>
</feature>
<sequence length="441" mass="48172">MPSDSPRKPEPRGSGRRRGKSGSGVATRYRWRYLVTAAVLIGVLVLLASGNWFAEEVAANTPSKGDSSHFLSMPVRNDPVSANPGQAREVQRQALIAQWLQADQTLCQYQDSTRYPNYSRPIAEHPDQVYPNQLIAESHPMRKKGGGTDQEVQIQTTQSRVYLAAGESVQFTIQAKDKSGQMLPLIADKALARGITYNASREAPQSPVAMSDSGREGDQVAGDGIYSGVLNPAQTGFASFNGTIRTELSYTVNGQAGVVLFDVIYSPEVPAIWAGPVRESTEGGALRFILKASVQMPGRYIVHGRIDDAKGKPFALVSFNDLLPQGSNDIPLVVAGNLLRDQAPAFPLTLRDVDAYLLKENTDPDRALMPRIEGTAYVSKTYPLKTFSDAEWSSEERSRYLTEFEKDAGLAKNALISFDPDLARQPLPQSVCSQSKNNKTH</sequence>
<accession>A0ABR6YR25</accession>
<keyword evidence="4" id="KW-1185">Reference proteome</keyword>
<dbReference type="RefSeq" id="WP_186863909.1">
    <property type="nucleotide sequence ID" value="NZ_JACOGC010000006.1"/>
</dbReference>
<proteinExistence type="predicted"/>
<evidence type="ECO:0000313" key="4">
    <source>
        <dbReference type="Proteomes" id="UP000613113"/>
    </source>
</evidence>
<gene>
    <name evidence="3" type="ORF">H8K27_14565</name>
</gene>
<protein>
    <submittedName>
        <fullName evidence="3">Uncharacterized protein</fullName>
    </submittedName>
</protein>
<keyword evidence="2" id="KW-1133">Transmembrane helix</keyword>
<feature type="region of interest" description="Disordered" evidence="1">
    <location>
        <begin position="1"/>
        <end position="23"/>
    </location>
</feature>
<evidence type="ECO:0000256" key="1">
    <source>
        <dbReference type="SAM" id="MobiDB-lite"/>
    </source>
</evidence>
<feature type="compositionally biased region" description="Basic and acidic residues" evidence="1">
    <location>
        <begin position="1"/>
        <end position="13"/>
    </location>
</feature>
<keyword evidence="2" id="KW-0472">Membrane</keyword>
<dbReference type="EMBL" id="JACOGC010000006">
    <property type="protein sequence ID" value="MBC3886353.1"/>
    <property type="molecule type" value="Genomic_DNA"/>
</dbReference>
<name>A0ABR6YR25_9BURK</name>
<dbReference type="Proteomes" id="UP000613113">
    <property type="component" value="Unassembled WGS sequence"/>
</dbReference>
<evidence type="ECO:0000313" key="3">
    <source>
        <dbReference type="EMBL" id="MBC3886353.1"/>
    </source>
</evidence>
<reference evidence="3 4" key="1">
    <citation type="submission" date="2020-08" db="EMBL/GenBank/DDBJ databases">
        <title>Novel species isolated from subtropical streams in China.</title>
        <authorList>
            <person name="Lu H."/>
        </authorList>
    </citation>
    <scope>NUCLEOTIDE SEQUENCE [LARGE SCALE GENOMIC DNA]</scope>
    <source>
        <strain evidence="3 4">FT31W</strain>
    </source>
</reference>
<comment type="caution">
    <text evidence="3">The sequence shown here is derived from an EMBL/GenBank/DDBJ whole genome shotgun (WGS) entry which is preliminary data.</text>
</comment>
<evidence type="ECO:0000256" key="2">
    <source>
        <dbReference type="SAM" id="Phobius"/>
    </source>
</evidence>
<organism evidence="3 4">
    <name type="scientific">Undibacterium griseum</name>
    <dbReference type="NCBI Taxonomy" id="2762295"/>
    <lineage>
        <taxon>Bacteria</taxon>
        <taxon>Pseudomonadati</taxon>
        <taxon>Pseudomonadota</taxon>
        <taxon>Betaproteobacteria</taxon>
        <taxon>Burkholderiales</taxon>
        <taxon>Oxalobacteraceae</taxon>
        <taxon>Undibacterium</taxon>
    </lineage>
</organism>
<keyword evidence="2" id="KW-0812">Transmembrane</keyword>